<name>A0A381XU68_9ZZZZ</name>
<evidence type="ECO:0000313" key="1">
    <source>
        <dbReference type="EMBL" id="SVA67783.1"/>
    </source>
</evidence>
<reference evidence="1" key="1">
    <citation type="submission" date="2018-05" db="EMBL/GenBank/DDBJ databases">
        <authorList>
            <person name="Lanie J.A."/>
            <person name="Ng W.-L."/>
            <person name="Kazmierczak K.M."/>
            <person name="Andrzejewski T.M."/>
            <person name="Davidsen T.M."/>
            <person name="Wayne K.J."/>
            <person name="Tettelin H."/>
            <person name="Glass J.I."/>
            <person name="Rusch D."/>
            <person name="Podicherti R."/>
            <person name="Tsui H.-C.T."/>
            <person name="Winkler M.E."/>
        </authorList>
    </citation>
    <scope>NUCLEOTIDE SEQUENCE</scope>
</reference>
<accession>A0A381XU68</accession>
<gene>
    <name evidence="1" type="ORF">METZ01_LOCUS120637</name>
</gene>
<sequence length="41" mass="4765">MVAEVVERDVNGLEFIYENKDELAFEPDPNQLEPIEDEVND</sequence>
<protein>
    <submittedName>
        <fullName evidence="1">Uncharacterized protein</fullName>
    </submittedName>
</protein>
<organism evidence="1">
    <name type="scientific">marine metagenome</name>
    <dbReference type="NCBI Taxonomy" id="408172"/>
    <lineage>
        <taxon>unclassified sequences</taxon>
        <taxon>metagenomes</taxon>
        <taxon>ecological metagenomes</taxon>
    </lineage>
</organism>
<proteinExistence type="predicted"/>
<dbReference type="AlphaFoldDB" id="A0A381XU68"/>
<dbReference type="EMBL" id="UINC01016244">
    <property type="protein sequence ID" value="SVA67783.1"/>
    <property type="molecule type" value="Genomic_DNA"/>
</dbReference>